<evidence type="ECO:0000256" key="3">
    <source>
        <dbReference type="ARBA" id="ARBA00012733"/>
    </source>
</evidence>
<dbReference type="EMBL" id="FQVT01000006">
    <property type="protein sequence ID" value="SHG20813.1"/>
    <property type="molecule type" value="Genomic_DNA"/>
</dbReference>
<dbReference type="GO" id="GO:0006689">
    <property type="term" value="P:ganglioside catabolic process"/>
    <property type="evidence" value="ECO:0007669"/>
    <property type="project" value="TreeGrafter"/>
</dbReference>
<reference evidence="7" key="1">
    <citation type="submission" date="2016-11" db="EMBL/GenBank/DDBJ databases">
        <authorList>
            <person name="Varghese N."/>
            <person name="Submissions S."/>
        </authorList>
    </citation>
    <scope>NUCLEOTIDE SEQUENCE [LARGE SCALE GENOMIC DNA]</scope>
    <source>
        <strain evidence="7">DSM 24579</strain>
    </source>
</reference>
<dbReference type="SUPFAM" id="SSF50939">
    <property type="entry name" value="Sialidases"/>
    <property type="match status" value="1"/>
</dbReference>
<evidence type="ECO:0000256" key="1">
    <source>
        <dbReference type="ARBA" id="ARBA00000427"/>
    </source>
</evidence>
<organism evidence="6 7">
    <name type="scientific">Salegentibacter echinorum</name>
    <dbReference type="NCBI Taxonomy" id="1073325"/>
    <lineage>
        <taxon>Bacteria</taxon>
        <taxon>Pseudomonadati</taxon>
        <taxon>Bacteroidota</taxon>
        <taxon>Flavobacteriia</taxon>
        <taxon>Flavobacteriales</taxon>
        <taxon>Flavobacteriaceae</taxon>
        <taxon>Salegentibacter</taxon>
    </lineage>
</organism>
<protein>
    <recommendedName>
        <fullName evidence="3">exo-alpha-sialidase</fullName>
        <ecNumber evidence="3">3.2.1.18</ecNumber>
    </recommendedName>
</protein>
<dbReference type="InterPro" id="IPR036278">
    <property type="entry name" value="Sialidase_sf"/>
</dbReference>
<dbReference type="OrthoDB" id="7294637at2"/>
<evidence type="ECO:0000313" key="6">
    <source>
        <dbReference type="EMBL" id="SHG20813.1"/>
    </source>
</evidence>
<dbReference type="CDD" id="cd15482">
    <property type="entry name" value="Sialidase_non-viral"/>
    <property type="match status" value="1"/>
</dbReference>
<feature type="domain" description="Sialidase" evidence="5">
    <location>
        <begin position="61"/>
        <end position="348"/>
    </location>
</feature>
<feature type="signal peptide" evidence="4">
    <location>
        <begin position="1"/>
        <end position="27"/>
    </location>
</feature>
<sequence length="387" mass="42784">MKSPSFFITKYCAILLVLFAASNNEPAFGQKVSKYNNTVFNAGENEIDSYRIPSLVTTKKGNLLAFSEARRLSSTDKTPTNIVVKRSTDNGKTWSAMQFITQGKNDAYMDPVALVDKVTGKIFLFTNRWPQNDHSMKKNTSWLITSIDDGVSWSQPKNITNKITAPGHFMNGFGPGSGIQMQGGKFKDRLILPTRQYDGEILGNRTVYSDDHGETWQIGEKASLGGEFEIAESPKDTLIFNLRAGKGERKKAWSYDGGVSWTQAVVDKQLETTKDYGGCHSSILGMDDLLYFSGPAGGKTDSLHEDRLNLKLYKSPDGGETWPNNILLFEKAAGYSDITALPNGDLAIIFETGDTQGFPKMIPGNRPPGWMRIDVIVISKNSLKSNF</sequence>
<dbReference type="Proteomes" id="UP000183945">
    <property type="component" value="Unassembled WGS sequence"/>
</dbReference>
<dbReference type="PANTHER" id="PTHR10628:SF30">
    <property type="entry name" value="EXO-ALPHA-SIALIDASE"/>
    <property type="match status" value="1"/>
</dbReference>
<gene>
    <name evidence="6" type="ORF">SAMN05444483_10652</name>
</gene>
<dbReference type="RefSeq" id="WP_072879693.1">
    <property type="nucleotide sequence ID" value="NZ_FQVT01000006.1"/>
</dbReference>
<evidence type="ECO:0000313" key="7">
    <source>
        <dbReference type="Proteomes" id="UP000183945"/>
    </source>
</evidence>
<dbReference type="InterPro" id="IPR026856">
    <property type="entry name" value="Sialidase_fam"/>
</dbReference>
<dbReference type="PANTHER" id="PTHR10628">
    <property type="entry name" value="SIALIDASE"/>
    <property type="match status" value="1"/>
</dbReference>
<dbReference type="InterPro" id="IPR011040">
    <property type="entry name" value="Sialidase"/>
</dbReference>
<keyword evidence="4" id="KW-0732">Signal</keyword>
<evidence type="ECO:0000259" key="5">
    <source>
        <dbReference type="Pfam" id="PF13088"/>
    </source>
</evidence>
<dbReference type="GO" id="GO:0005737">
    <property type="term" value="C:cytoplasm"/>
    <property type="evidence" value="ECO:0007669"/>
    <property type="project" value="TreeGrafter"/>
</dbReference>
<dbReference type="EC" id="3.2.1.18" evidence="3"/>
<proteinExistence type="inferred from homology"/>
<evidence type="ECO:0000256" key="4">
    <source>
        <dbReference type="SAM" id="SignalP"/>
    </source>
</evidence>
<evidence type="ECO:0000256" key="2">
    <source>
        <dbReference type="ARBA" id="ARBA00009348"/>
    </source>
</evidence>
<dbReference type="GO" id="GO:0009313">
    <property type="term" value="P:oligosaccharide catabolic process"/>
    <property type="evidence" value="ECO:0007669"/>
    <property type="project" value="TreeGrafter"/>
</dbReference>
<dbReference type="GO" id="GO:0004308">
    <property type="term" value="F:exo-alpha-sialidase activity"/>
    <property type="evidence" value="ECO:0007669"/>
    <property type="project" value="UniProtKB-EC"/>
</dbReference>
<feature type="chain" id="PRO_5012499896" description="exo-alpha-sialidase" evidence="4">
    <location>
        <begin position="28"/>
        <end position="387"/>
    </location>
</feature>
<comment type="similarity">
    <text evidence="2">Belongs to the glycosyl hydrolase 33 family.</text>
</comment>
<dbReference type="AlphaFoldDB" id="A0A1M5HY63"/>
<dbReference type="Pfam" id="PF13088">
    <property type="entry name" value="BNR_2"/>
    <property type="match status" value="1"/>
</dbReference>
<keyword evidence="7" id="KW-1185">Reference proteome</keyword>
<dbReference type="Gene3D" id="2.120.10.10">
    <property type="match status" value="1"/>
</dbReference>
<name>A0A1M5HY63_SALEC</name>
<dbReference type="GO" id="GO:0016020">
    <property type="term" value="C:membrane"/>
    <property type="evidence" value="ECO:0007669"/>
    <property type="project" value="TreeGrafter"/>
</dbReference>
<accession>A0A1M5HY63</accession>
<comment type="catalytic activity">
    <reaction evidence="1">
        <text>Hydrolysis of alpha-(2-&gt;3)-, alpha-(2-&gt;6)-, alpha-(2-&gt;8)- glycosidic linkages of terminal sialic acid residues in oligosaccharides, glycoproteins, glycolipids, colominic acid and synthetic substrates.</text>
        <dbReference type="EC" id="3.2.1.18"/>
    </reaction>
</comment>
<dbReference type="STRING" id="1073325.SAMN05444483_10652"/>